<sequence>MISLLTHAPGSLPLHEGGYDDEPTLAAEAAPAQAAWQRPAAGERPSHVPWWRTALQRLHLLPGTPSHVPERVRLARHDFEAALADIPSAAAERAVHGIRRARGLHELWYLRSQVFDAVSMAHSQKEAAHRLERLDQHFPTRSLRSGFVPL</sequence>
<keyword evidence="2" id="KW-1185">Reference proteome</keyword>
<accession>A0ABT0YTC9</accession>
<evidence type="ECO:0000313" key="2">
    <source>
        <dbReference type="Proteomes" id="UP001165541"/>
    </source>
</evidence>
<dbReference type="Proteomes" id="UP001165541">
    <property type="component" value="Unassembled WGS sequence"/>
</dbReference>
<organism evidence="1 2">
    <name type="scientific">Caldimonas mangrovi</name>
    <dbReference type="NCBI Taxonomy" id="2944811"/>
    <lineage>
        <taxon>Bacteria</taxon>
        <taxon>Pseudomonadati</taxon>
        <taxon>Pseudomonadota</taxon>
        <taxon>Betaproteobacteria</taxon>
        <taxon>Burkholderiales</taxon>
        <taxon>Sphaerotilaceae</taxon>
        <taxon>Caldimonas</taxon>
    </lineage>
</organism>
<name>A0ABT0YTC9_9BURK</name>
<reference evidence="1" key="1">
    <citation type="submission" date="2022-05" db="EMBL/GenBank/DDBJ databases">
        <title>Schlegelella sp. nov., isolated from mangrove soil.</title>
        <authorList>
            <person name="Liu Y."/>
            <person name="Ge X."/>
            <person name="Liu W."/>
        </authorList>
    </citation>
    <scope>NUCLEOTIDE SEQUENCE</scope>
    <source>
        <strain evidence="1">S2-27</strain>
    </source>
</reference>
<evidence type="ECO:0000313" key="1">
    <source>
        <dbReference type="EMBL" id="MCM5682011.1"/>
    </source>
</evidence>
<comment type="caution">
    <text evidence="1">The sequence shown here is derived from an EMBL/GenBank/DDBJ whole genome shotgun (WGS) entry which is preliminary data.</text>
</comment>
<dbReference type="RefSeq" id="WP_251780487.1">
    <property type="nucleotide sequence ID" value="NZ_JAMKFE010000015.1"/>
</dbReference>
<gene>
    <name evidence="1" type="ORF">M8A51_20985</name>
</gene>
<protein>
    <submittedName>
        <fullName evidence="1">Uncharacterized protein</fullName>
    </submittedName>
</protein>
<dbReference type="EMBL" id="JAMKFE010000015">
    <property type="protein sequence ID" value="MCM5682011.1"/>
    <property type="molecule type" value="Genomic_DNA"/>
</dbReference>
<proteinExistence type="predicted"/>